<sequence>MAEAKKMPERVIVKKWDAVVFWKFGGKMDCAICRNDIMVPCIACEAEPDSHEECSRAVGQCGHSFHLHCISKWLQSRATCPLDDTNWEYAKYEKGSAGGK</sequence>
<dbReference type="InterPro" id="IPR051031">
    <property type="entry name" value="RING-box_E3_Ubiquitin_Ligase"/>
</dbReference>
<dbReference type="Gene3D" id="3.30.40.10">
    <property type="entry name" value="Zinc/RING finger domain, C3HC4 (zinc finger)"/>
    <property type="match status" value="1"/>
</dbReference>
<dbReference type="SUPFAM" id="SSF57850">
    <property type="entry name" value="RING/U-box"/>
    <property type="match status" value="1"/>
</dbReference>
<evidence type="ECO:0000256" key="8">
    <source>
        <dbReference type="ARBA" id="ARBA00022833"/>
    </source>
</evidence>
<dbReference type="AlphaFoldDB" id="A0A6V3QLN4"/>
<accession>A0A6V3QLN4</accession>
<gene>
    <name evidence="12" type="ORF">LGLO00237_LOCUS24503</name>
</gene>
<evidence type="ECO:0000259" key="11">
    <source>
        <dbReference type="PROSITE" id="PS50089"/>
    </source>
</evidence>
<dbReference type="PROSITE" id="PS50089">
    <property type="entry name" value="ZF_RING_2"/>
    <property type="match status" value="1"/>
</dbReference>
<keyword evidence="7" id="KW-0833">Ubl conjugation pathway</keyword>
<feature type="domain" description="RING-type" evidence="11">
    <location>
        <begin position="41"/>
        <end position="84"/>
    </location>
</feature>
<keyword evidence="6 10" id="KW-0863">Zinc-finger</keyword>
<comment type="pathway">
    <text evidence="3">Protein modification; protein ubiquitination.</text>
</comment>
<dbReference type="InterPro" id="IPR024766">
    <property type="entry name" value="Znf_RING_H2"/>
</dbReference>
<evidence type="ECO:0000256" key="3">
    <source>
        <dbReference type="ARBA" id="ARBA00004906"/>
    </source>
</evidence>
<evidence type="ECO:0000256" key="2">
    <source>
        <dbReference type="ARBA" id="ARBA00004496"/>
    </source>
</evidence>
<dbReference type="GO" id="GO:0005634">
    <property type="term" value="C:nucleus"/>
    <property type="evidence" value="ECO:0007669"/>
    <property type="project" value="UniProtKB-SubCell"/>
</dbReference>
<evidence type="ECO:0000256" key="6">
    <source>
        <dbReference type="ARBA" id="ARBA00022771"/>
    </source>
</evidence>
<evidence type="ECO:0000256" key="1">
    <source>
        <dbReference type="ARBA" id="ARBA00004123"/>
    </source>
</evidence>
<protein>
    <recommendedName>
        <fullName evidence="11">RING-type domain-containing protein</fullName>
    </recommendedName>
</protein>
<name>A0A6V3QLN4_9EUKA</name>
<dbReference type="EMBL" id="HBIV01034348">
    <property type="protein sequence ID" value="CAE0672852.1"/>
    <property type="molecule type" value="Transcribed_RNA"/>
</dbReference>
<keyword evidence="8" id="KW-0862">Zinc</keyword>
<organism evidence="12">
    <name type="scientific">Lotharella globosa</name>
    <dbReference type="NCBI Taxonomy" id="91324"/>
    <lineage>
        <taxon>Eukaryota</taxon>
        <taxon>Sar</taxon>
        <taxon>Rhizaria</taxon>
        <taxon>Cercozoa</taxon>
        <taxon>Chlorarachniophyceae</taxon>
        <taxon>Lotharella</taxon>
    </lineage>
</organism>
<evidence type="ECO:0000256" key="4">
    <source>
        <dbReference type="ARBA" id="ARBA00022490"/>
    </source>
</evidence>
<keyword evidence="4" id="KW-0963">Cytoplasm</keyword>
<evidence type="ECO:0000256" key="7">
    <source>
        <dbReference type="ARBA" id="ARBA00022786"/>
    </source>
</evidence>
<evidence type="ECO:0000313" key="12">
    <source>
        <dbReference type="EMBL" id="CAE0672852.1"/>
    </source>
</evidence>
<comment type="subcellular location">
    <subcellularLocation>
        <location evidence="2">Cytoplasm</location>
    </subcellularLocation>
    <subcellularLocation>
        <location evidence="1">Nucleus</location>
    </subcellularLocation>
</comment>
<evidence type="ECO:0000256" key="9">
    <source>
        <dbReference type="ARBA" id="ARBA00023242"/>
    </source>
</evidence>
<dbReference type="InterPro" id="IPR001841">
    <property type="entry name" value="Znf_RING"/>
</dbReference>
<dbReference type="PANTHER" id="PTHR11210">
    <property type="entry name" value="RING BOX"/>
    <property type="match status" value="1"/>
</dbReference>
<proteinExistence type="predicted"/>
<keyword evidence="5" id="KW-0479">Metal-binding</keyword>
<keyword evidence="9" id="KW-0539">Nucleus</keyword>
<dbReference type="GO" id="GO:0008270">
    <property type="term" value="F:zinc ion binding"/>
    <property type="evidence" value="ECO:0007669"/>
    <property type="project" value="UniProtKB-KW"/>
</dbReference>
<evidence type="ECO:0000256" key="10">
    <source>
        <dbReference type="PROSITE-ProRule" id="PRU00175"/>
    </source>
</evidence>
<dbReference type="Pfam" id="PF12678">
    <property type="entry name" value="zf-rbx1"/>
    <property type="match status" value="1"/>
</dbReference>
<reference evidence="12" key="1">
    <citation type="submission" date="2021-01" db="EMBL/GenBank/DDBJ databases">
        <authorList>
            <person name="Corre E."/>
            <person name="Pelletier E."/>
            <person name="Niang G."/>
            <person name="Scheremetjew M."/>
            <person name="Finn R."/>
            <person name="Kale V."/>
            <person name="Holt S."/>
            <person name="Cochrane G."/>
            <person name="Meng A."/>
            <person name="Brown T."/>
            <person name="Cohen L."/>
        </authorList>
    </citation>
    <scope>NUCLEOTIDE SEQUENCE</scope>
    <source>
        <strain evidence="12">CCCM811</strain>
    </source>
</reference>
<evidence type="ECO:0000256" key="5">
    <source>
        <dbReference type="ARBA" id="ARBA00022723"/>
    </source>
</evidence>
<dbReference type="InterPro" id="IPR013083">
    <property type="entry name" value="Znf_RING/FYVE/PHD"/>
</dbReference>
<dbReference type="GO" id="GO:0005737">
    <property type="term" value="C:cytoplasm"/>
    <property type="evidence" value="ECO:0007669"/>
    <property type="project" value="UniProtKB-SubCell"/>
</dbReference>